<proteinExistence type="predicted"/>
<protein>
    <submittedName>
        <fullName evidence="1">Uncharacterized protein</fullName>
    </submittedName>
</protein>
<evidence type="ECO:0000313" key="1">
    <source>
        <dbReference type="EMBL" id="GGB37406.1"/>
    </source>
</evidence>
<accession>A0A916WW79</accession>
<dbReference type="EMBL" id="BMIH01000004">
    <property type="protein sequence ID" value="GGB37406.1"/>
    <property type="molecule type" value="Genomic_DNA"/>
</dbReference>
<name>A0A916WW79_9SPHN</name>
<sequence>MKALAETRAVELGRKVRALDAVRRSLLELARACHGDDRPNRLIIERLEADGGRPYNHLHSRFDTASDESWRENVTLSPAIGRYGAKRPKTSERLLALPPERIADQFSMVPTKKGHAGKQLVG</sequence>
<organism evidence="1 2">
    <name type="scientific">Sphingomonas metalli</name>
    <dbReference type="NCBI Taxonomy" id="1779358"/>
    <lineage>
        <taxon>Bacteria</taxon>
        <taxon>Pseudomonadati</taxon>
        <taxon>Pseudomonadota</taxon>
        <taxon>Alphaproteobacteria</taxon>
        <taxon>Sphingomonadales</taxon>
        <taxon>Sphingomonadaceae</taxon>
        <taxon>Sphingomonas</taxon>
    </lineage>
</organism>
<keyword evidence="2" id="KW-1185">Reference proteome</keyword>
<evidence type="ECO:0000313" key="2">
    <source>
        <dbReference type="Proteomes" id="UP000623067"/>
    </source>
</evidence>
<dbReference type="AlphaFoldDB" id="A0A916WW79"/>
<reference evidence="1" key="1">
    <citation type="journal article" date="2014" name="Int. J. Syst. Evol. Microbiol.">
        <title>Complete genome sequence of Corynebacterium casei LMG S-19264T (=DSM 44701T), isolated from a smear-ripened cheese.</title>
        <authorList>
            <consortium name="US DOE Joint Genome Institute (JGI-PGF)"/>
            <person name="Walter F."/>
            <person name="Albersmeier A."/>
            <person name="Kalinowski J."/>
            <person name="Ruckert C."/>
        </authorList>
    </citation>
    <scope>NUCLEOTIDE SEQUENCE</scope>
    <source>
        <strain evidence="1">CGMCC 1.15330</strain>
    </source>
</reference>
<gene>
    <name evidence="1" type="ORF">GCM10011380_28450</name>
</gene>
<comment type="caution">
    <text evidence="1">The sequence shown here is derived from an EMBL/GenBank/DDBJ whole genome shotgun (WGS) entry which is preliminary data.</text>
</comment>
<reference evidence="1" key="2">
    <citation type="submission" date="2020-09" db="EMBL/GenBank/DDBJ databases">
        <authorList>
            <person name="Sun Q."/>
            <person name="Zhou Y."/>
        </authorList>
    </citation>
    <scope>NUCLEOTIDE SEQUENCE</scope>
    <source>
        <strain evidence="1">CGMCC 1.15330</strain>
    </source>
</reference>
<dbReference type="Proteomes" id="UP000623067">
    <property type="component" value="Unassembled WGS sequence"/>
</dbReference>